<evidence type="ECO:0000313" key="10">
    <source>
        <dbReference type="EMBL" id="EFY07853.1"/>
    </source>
</evidence>
<comment type="subcellular location">
    <subcellularLocation>
        <location evidence="9">Cytoplasm</location>
    </subcellularLocation>
</comment>
<comment type="function">
    <text evidence="9">Catalyzes a mechanistically unusual reaction, the ATP-dependent insertion of CO2 between the N7 and N8 nitrogen atoms of 7,8-diaminopelargonic acid (DAPA, also called 7,8-diammoniononanoate) to form a ureido ring.</text>
</comment>
<protein>
    <recommendedName>
        <fullName evidence="9">ATP-dependent dethiobiotin synthetase BioD</fullName>
        <ecNumber evidence="9">6.3.3.3</ecNumber>
    </recommendedName>
    <alternativeName>
        <fullName evidence="9">DTB synthetase</fullName>
        <shortName evidence="9">DTBS</shortName>
    </alternativeName>
    <alternativeName>
        <fullName evidence="9">Dethiobiotin synthase</fullName>
    </alternativeName>
</protein>
<feature type="binding site" evidence="9">
    <location>
        <position position="50"/>
    </location>
    <ligand>
        <name>Mg(2+)</name>
        <dbReference type="ChEBI" id="CHEBI:18420"/>
    </ligand>
</feature>
<dbReference type="NCBIfam" id="TIGR00347">
    <property type="entry name" value="bioD"/>
    <property type="match status" value="1"/>
</dbReference>
<dbReference type="EC" id="6.3.3.3" evidence="9"/>
<dbReference type="GO" id="GO:0000287">
    <property type="term" value="F:magnesium ion binding"/>
    <property type="evidence" value="ECO:0007669"/>
    <property type="project" value="UniProtKB-UniRule"/>
</dbReference>
<evidence type="ECO:0000256" key="1">
    <source>
        <dbReference type="ARBA" id="ARBA00022490"/>
    </source>
</evidence>
<feature type="binding site" evidence="9">
    <location>
        <begin position="111"/>
        <end position="114"/>
    </location>
    <ligand>
        <name>ATP</name>
        <dbReference type="ChEBI" id="CHEBI:30616"/>
    </ligand>
</feature>
<dbReference type="UniPathway" id="UPA00078">
    <property type="reaction ID" value="UER00161"/>
</dbReference>
<dbReference type="GO" id="GO:0005524">
    <property type="term" value="F:ATP binding"/>
    <property type="evidence" value="ECO:0007669"/>
    <property type="project" value="UniProtKB-UniRule"/>
</dbReference>
<gene>
    <name evidence="9 10" type="primary">bioD</name>
    <name evidence="10" type="ORF">HMPREF9444_00347</name>
</gene>
<dbReference type="CDD" id="cd03109">
    <property type="entry name" value="DTBS"/>
    <property type="match status" value="1"/>
</dbReference>
<evidence type="ECO:0000256" key="8">
    <source>
        <dbReference type="ARBA" id="ARBA00047386"/>
    </source>
</evidence>
<keyword evidence="3 9" id="KW-0479">Metal-binding</keyword>
<evidence type="ECO:0000256" key="9">
    <source>
        <dbReference type="HAMAP-Rule" id="MF_00336"/>
    </source>
</evidence>
<dbReference type="Gene3D" id="3.40.50.300">
    <property type="entry name" value="P-loop containing nucleotide triphosphate hydrolases"/>
    <property type="match status" value="1"/>
</dbReference>
<evidence type="ECO:0000256" key="6">
    <source>
        <dbReference type="ARBA" id="ARBA00022840"/>
    </source>
</evidence>
<feature type="binding site" evidence="9">
    <location>
        <position position="50"/>
    </location>
    <ligand>
        <name>ATP</name>
        <dbReference type="ChEBI" id="CHEBI:30616"/>
    </ligand>
</feature>
<keyword evidence="2 9" id="KW-0436">Ligase</keyword>
<feature type="binding site" evidence="9">
    <location>
        <position position="16"/>
    </location>
    <ligand>
        <name>Mg(2+)</name>
        <dbReference type="ChEBI" id="CHEBI:18420"/>
    </ligand>
</feature>
<comment type="pathway">
    <text evidence="9">Cofactor biosynthesis; biotin biosynthesis; biotin from 7,8-diaminononanoate: step 1/2.</text>
</comment>
<dbReference type="STRING" id="762983.HMPREF9444_00347"/>
<dbReference type="RefSeq" id="WP_009142570.1">
    <property type="nucleotide sequence ID" value="NZ_GL830951.1"/>
</dbReference>
<feature type="active site" evidence="9">
    <location>
        <position position="37"/>
    </location>
</feature>
<dbReference type="PANTHER" id="PTHR43210:SF2">
    <property type="entry name" value="ATP-DEPENDENT DETHIOBIOTIN SYNTHETASE BIOD 2"/>
    <property type="match status" value="1"/>
</dbReference>
<feature type="binding site" evidence="9">
    <location>
        <position position="41"/>
    </location>
    <ligand>
        <name>substrate</name>
    </ligand>
</feature>
<proteinExistence type="inferred from homology"/>
<feature type="binding site" evidence="9">
    <location>
        <position position="111"/>
    </location>
    <ligand>
        <name>Mg(2+)</name>
        <dbReference type="ChEBI" id="CHEBI:18420"/>
    </ligand>
</feature>
<keyword evidence="4 9" id="KW-0547">Nucleotide-binding</keyword>
<comment type="catalytic activity">
    <reaction evidence="9">
        <text>(7R,8S)-7,8-diammoniononanoate + CO2 + ATP = (4R,5S)-dethiobiotin + ADP + phosphate + 3 H(+)</text>
        <dbReference type="Rhea" id="RHEA:15805"/>
        <dbReference type="ChEBI" id="CHEBI:15378"/>
        <dbReference type="ChEBI" id="CHEBI:16526"/>
        <dbReference type="ChEBI" id="CHEBI:30616"/>
        <dbReference type="ChEBI" id="CHEBI:43474"/>
        <dbReference type="ChEBI" id="CHEBI:149469"/>
        <dbReference type="ChEBI" id="CHEBI:149473"/>
        <dbReference type="ChEBI" id="CHEBI:456216"/>
        <dbReference type="EC" id="6.3.3.3"/>
    </reaction>
</comment>
<dbReference type="eggNOG" id="COG0132">
    <property type="taxonomic scope" value="Bacteria"/>
</dbReference>
<dbReference type="OrthoDB" id="9802097at2"/>
<sequence length="227" mass="24867">MKAVFVTGTDTDIGKTYVSALICKSLVKQNLNVGYYKAAISGEDNIKNSDAGYVKDVAGLKQSYESLLSYLYQDPLSPHLAARIEQRFVDLKKVSEDFHQVAALHDYVLMEGSGGIVCPIVYEKDKKILLEDIVKLLCLPVVIVADAGLGTINQTTLCCHYLKSKSIAINGIILNNFDKNKTMHQDNLAMIEDINKVKVIATVASQAAELSMRVGSLSDAFSLITKF</sequence>
<dbReference type="PANTHER" id="PTHR43210">
    <property type="entry name" value="DETHIOBIOTIN SYNTHETASE"/>
    <property type="match status" value="1"/>
</dbReference>
<dbReference type="Pfam" id="PF13500">
    <property type="entry name" value="AAA_26"/>
    <property type="match status" value="1"/>
</dbReference>
<dbReference type="HOGENOM" id="CLU_072551_3_0_6"/>
<dbReference type="GO" id="GO:0009102">
    <property type="term" value="P:biotin biosynthetic process"/>
    <property type="evidence" value="ECO:0007669"/>
    <property type="project" value="UniProtKB-UniRule"/>
</dbReference>
<accession>E8LI32</accession>
<evidence type="ECO:0000313" key="11">
    <source>
        <dbReference type="Proteomes" id="UP000018458"/>
    </source>
</evidence>
<comment type="caution">
    <text evidence="10">The sequence shown here is derived from an EMBL/GenBank/DDBJ whole genome shotgun (WGS) entry which is preliminary data.</text>
</comment>
<evidence type="ECO:0000256" key="2">
    <source>
        <dbReference type="ARBA" id="ARBA00022598"/>
    </source>
</evidence>
<feature type="binding site" evidence="9">
    <location>
        <begin position="12"/>
        <end position="17"/>
    </location>
    <ligand>
        <name>ATP</name>
        <dbReference type="ChEBI" id="CHEBI:30616"/>
    </ligand>
</feature>
<reference evidence="10 11" key="1">
    <citation type="submission" date="2011-01" db="EMBL/GenBank/DDBJ databases">
        <authorList>
            <person name="Weinstock G."/>
            <person name="Sodergren E."/>
            <person name="Clifton S."/>
            <person name="Fulton L."/>
            <person name="Fulton B."/>
            <person name="Courtney L."/>
            <person name="Fronick C."/>
            <person name="Harrison M."/>
            <person name="Strong C."/>
            <person name="Farmer C."/>
            <person name="Delahaunty K."/>
            <person name="Markovic C."/>
            <person name="Hall O."/>
            <person name="Minx P."/>
            <person name="Tomlinson C."/>
            <person name="Mitreva M."/>
            <person name="Hou S."/>
            <person name="Chen J."/>
            <person name="Wollam A."/>
            <person name="Pepin K.H."/>
            <person name="Johnson M."/>
            <person name="Bhonagiri V."/>
            <person name="Zhang X."/>
            <person name="Suruliraj S."/>
            <person name="Warren W."/>
            <person name="Chinwalla A."/>
            <person name="Mardis E.R."/>
            <person name="Wilson R.K."/>
        </authorList>
    </citation>
    <scope>NUCLEOTIDE SEQUENCE [LARGE SCALE GENOMIC DNA]</scope>
    <source>
        <strain evidence="11">DSM 22608 / JCM 16073 / KCTC 15190 / YIT 12066</strain>
    </source>
</reference>
<keyword evidence="6 9" id="KW-0067">ATP-binding</keyword>
<dbReference type="PIRSF" id="PIRSF006755">
    <property type="entry name" value="DTB_synth"/>
    <property type="match status" value="1"/>
</dbReference>
<dbReference type="AlphaFoldDB" id="E8LI32"/>
<dbReference type="Proteomes" id="UP000018458">
    <property type="component" value="Unassembled WGS sequence"/>
</dbReference>
<evidence type="ECO:0000256" key="5">
    <source>
        <dbReference type="ARBA" id="ARBA00022756"/>
    </source>
</evidence>
<evidence type="ECO:0000256" key="4">
    <source>
        <dbReference type="ARBA" id="ARBA00022741"/>
    </source>
</evidence>
<comment type="cofactor">
    <cofactor evidence="9">
        <name>Mg(2+)</name>
        <dbReference type="ChEBI" id="CHEBI:18420"/>
    </cofactor>
</comment>
<keyword evidence="1 9" id="KW-0963">Cytoplasm</keyword>
<dbReference type="GO" id="GO:0004141">
    <property type="term" value="F:dethiobiotin synthase activity"/>
    <property type="evidence" value="ECO:0007669"/>
    <property type="project" value="UniProtKB-UniRule"/>
</dbReference>
<comment type="caution">
    <text evidence="9">Lacks conserved residue(s) required for the propagation of feature annotation.</text>
</comment>
<evidence type="ECO:0000256" key="3">
    <source>
        <dbReference type="ARBA" id="ARBA00022723"/>
    </source>
</evidence>
<dbReference type="EMBL" id="AEVO01000013">
    <property type="protein sequence ID" value="EFY07853.1"/>
    <property type="molecule type" value="Genomic_DNA"/>
</dbReference>
<dbReference type="HAMAP" id="MF_00336">
    <property type="entry name" value="BioD"/>
    <property type="match status" value="1"/>
</dbReference>
<keyword evidence="5 9" id="KW-0093">Biotin biosynthesis</keyword>
<organism evidence="10 11">
    <name type="scientific">Succinatimonas hippei (strain DSM 22608 / JCM 16073 / KCTC 15190 / YIT 12066)</name>
    <dbReference type="NCBI Taxonomy" id="762983"/>
    <lineage>
        <taxon>Bacteria</taxon>
        <taxon>Pseudomonadati</taxon>
        <taxon>Pseudomonadota</taxon>
        <taxon>Gammaproteobacteria</taxon>
        <taxon>Aeromonadales</taxon>
        <taxon>Succinivibrionaceae</taxon>
        <taxon>Succinatimonas</taxon>
    </lineage>
</organism>
<dbReference type="SUPFAM" id="SSF52540">
    <property type="entry name" value="P-loop containing nucleoside triphosphate hydrolases"/>
    <property type="match status" value="1"/>
</dbReference>
<evidence type="ECO:0000256" key="7">
    <source>
        <dbReference type="ARBA" id="ARBA00022842"/>
    </source>
</evidence>
<comment type="catalytic activity">
    <reaction evidence="8">
        <text>(7R,8S)-8-amino-7-(carboxyamino)nonanoate + ATP = (4R,5S)-dethiobiotin + ADP + phosphate + H(+)</text>
        <dbReference type="Rhea" id="RHEA:63684"/>
        <dbReference type="ChEBI" id="CHEBI:15378"/>
        <dbReference type="ChEBI" id="CHEBI:30616"/>
        <dbReference type="ChEBI" id="CHEBI:43474"/>
        <dbReference type="ChEBI" id="CHEBI:149470"/>
        <dbReference type="ChEBI" id="CHEBI:149473"/>
        <dbReference type="ChEBI" id="CHEBI:456216"/>
    </reaction>
</comment>
<dbReference type="InterPro" id="IPR004472">
    <property type="entry name" value="DTB_synth_BioD"/>
</dbReference>
<dbReference type="GO" id="GO:0005829">
    <property type="term" value="C:cytosol"/>
    <property type="evidence" value="ECO:0007669"/>
    <property type="project" value="TreeGrafter"/>
</dbReference>
<name>E8LI32_SUCHY</name>
<feature type="binding site" evidence="9">
    <location>
        <begin position="175"/>
        <end position="176"/>
    </location>
    <ligand>
        <name>ATP</name>
        <dbReference type="ChEBI" id="CHEBI:30616"/>
    </ligand>
</feature>
<dbReference type="InterPro" id="IPR027417">
    <property type="entry name" value="P-loop_NTPase"/>
</dbReference>
<keyword evidence="7 9" id="KW-0460">Magnesium</keyword>
<comment type="subunit">
    <text evidence="9">Homodimer.</text>
</comment>
<comment type="similarity">
    <text evidence="9">Belongs to the dethiobiotin synthetase family.</text>
</comment>
<keyword evidence="11" id="KW-1185">Reference proteome</keyword>